<name>A0A7S3LFV8_9STRA</name>
<accession>A0A7S3LFV8</accession>
<dbReference type="InterPro" id="IPR019531">
    <property type="entry name" value="Pmp4"/>
</dbReference>
<dbReference type="AlphaFoldDB" id="A0A7S3LFV8"/>
<protein>
    <submittedName>
        <fullName evidence="1">Uncharacterized protein</fullName>
    </submittedName>
</protein>
<proteinExistence type="predicted"/>
<dbReference type="EMBL" id="HBIM01025542">
    <property type="protein sequence ID" value="CAE0422442.1"/>
    <property type="molecule type" value="Transcribed_RNA"/>
</dbReference>
<gene>
    <name evidence="1" type="ORF">ACOF00016_LOCUS19020</name>
</gene>
<dbReference type="PANTHER" id="PTHR15460:SF3">
    <property type="entry name" value="PEROXISOMAL MEMBRANE PROTEIN 4"/>
    <property type="match status" value="1"/>
</dbReference>
<sequence length="244" mass="27234">MDASWPGEEASQLSSDLRDEVLAIVAALVSGVRYGIKIRLPHALVMTFMFRRDLSTKGKLRLITDAVLEHARSLGSFALIYKTTLVLLKLLQRKYDEVGRNASRDPTVAKSFGRILINMIVPPPPIESPEYGIKSIPSGRPEQKFHALVAGALGGYVVWGSWSPISHQVLMYISIRVLAGLWKLLPVHDDAHWRTTHRLACTVAWAAVMYLWETYPDVLQSSMRKSMEEIYNSGLFGGGRRAST</sequence>
<evidence type="ECO:0000313" key="1">
    <source>
        <dbReference type="EMBL" id="CAE0422442.1"/>
    </source>
</evidence>
<dbReference type="PANTHER" id="PTHR15460">
    <property type="entry name" value="PEROXISOMAL MEMBRANE PROTEIN 4"/>
    <property type="match status" value="1"/>
</dbReference>
<reference evidence="1" key="1">
    <citation type="submission" date="2021-01" db="EMBL/GenBank/DDBJ databases">
        <authorList>
            <person name="Corre E."/>
            <person name="Pelletier E."/>
            <person name="Niang G."/>
            <person name="Scheremetjew M."/>
            <person name="Finn R."/>
            <person name="Kale V."/>
            <person name="Holt S."/>
            <person name="Cochrane G."/>
            <person name="Meng A."/>
            <person name="Brown T."/>
            <person name="Cohen L."/>
        </authorList>
    </citation>
    <scope>NUCLEOTIDE SEQUENCE</scope>
    <source>
        <strain evidence="1">CCMP127</strain>
    </source>
</reference>
<dbReference type="GO" id="GO:0005778">
    <property type="term" value="C:peroxisomal membrane"/>
    <property type="evidence" value="ECO:0007669"/>
    <property type="project" value="TreeGrafter"/>
</dbReference>
<organism evidence="1">
    <name type="scientific">Amphora coffeiformis</name>
    <dbReference type="NCBI Taxonomy" id="265554"/>
    <lineage>
        <taxon>Eukaryota</taxon>
        <taxon>Sar</taxon>
        <taxon>Stramenopiles</taxon>
        <taxon>Ochrophyta</taxon>
        <taxon>Bacillariophyta</taxon>
        <taxon>Bacillariophyceae</taxon>
        <taxon>Bacillariophycidae</taxon>
        <taxon>Thalassiophysales</taxon>
        <taxon>Catenulaceae</taxon>
        <taxon>Amphora</taxon>
    </lineage>
</organism>